<gene>
    <name evidence="1" type="ORF">METZ01_LOCUS231610</name>
</gene>
<dbReference type="AlphaFoldDB" id="A0A382GUH5"/>
<sequence length="166" mass="19303">MKSGEKKIYHNIISEGDAEHLITYAQNTPSLKDTKIDRVSIIHDIFNQLQHFVKLKFKLGNSFWWIKNYNKGIIPHYDTGNNKHMLWCNLSCSILLSNPTTFEGGIVYFDDGRSVKPSEHYLNALIYSSVENMGLNKHWVDKCSSGNRWIFLMFIETEDIENDTKL</sequence>
<reference evidence="1" key="1">
    <citation type="submission" date="2018-05" db="EMBL/GenBank/DDBJ databases">
        <authorList>
            <person name="Lanie J.A."/>
            <person name="Ng W.-L."/>
            <person name="Kazmierczak K.M."/>
            <person name="Andrzejewski T.M."/>
            <person name="Davidsen T.M."/>
            <person name="Wayne K.J."/>
            <person name="Tettelin H."/>
            <person name="Glass J.I."/>
            <person name="Rusch D."/>
            <person name="Podicherti R."/>
            <person name="Tsui H.-C.T."/>
            <person name="Winkler M.E."/>
        </authorList>
    </citation>
    <scope>NUCLEOTIDE SEQUENCE</scope>
</reference>
<dbReference type="EMBL" id="UINC01057519">
    <property type="protein sequence ID" value="SVB78756.1"/>
    <property type="molecule type" value="Genomic_DNA"/>
</dbReference>
<accession>A0A382GUH5</accession>
<evidence type="ECO:0008006" key="2">
    <source>
        <dbReference type="Google" id="ProtNLM"/>
    </source>
</evidence>
<organism evidence="1">
    <name type="scientific">marine metagenome</name>
    <dbReference type="NCBI Taxonomy" id="408172"/>
    <lineage>
        <taxon>unclassified sequences</taxon>
        <taxon>metagenomes</taxon>
        <taxon>ecological metagenomes</taxon>
    </lineage>
</organism>
<proteinExistence type="predicted"/>
<evidence type="ECO:0000313" key="1">
    <source>
        <dbReference type="EMBL" id="SVB78756.1"/>
    </source>
</evidence>
<dbReference type="Gene3D" id="2.60.120.620">
    <property type="entry name" value="q2cbj1_9rhob like domain"/>
    <property type="match status" value="1"/>
</dbReference>
<name>A0A382GUH5_9ZZZZ</name>
<protein>
    <recommendedName>
        <fullName evidence="2">Prolyl 4-hydroxylase alpha subunit Fe(2+) 2OG dioxygenase domain-containing protein</fullName>
    </recommendedName>
</protein>